<feature type="transmembrane region" description="Helical" evidence="6">
    <location>
        <begin position="188"/>
        <end position="206"/>
    </location>
</feature>
<keyword evidence="2" id="KW-0813">Transport</keyword>
<dbReference type="GeneID" id="36515027"/>
<comment type="caution">
    <text evidence="7">The sequence shown here is derived from an EMBL/GenBank/DDBJ whole genome shotgun (WGS) entry which is preliminary data.</text>
</comment>
<dbReference type="PANTHER" id="PTHR45649:SF6">
    <property type="entry name" value="GABA-SPECIFIC PERMEASE"/>
    <property type="match status" value="1"/>
</dbReference>
<dbReference type="InterPro" id="IPR002293">
    <property type="entry name" value="AA/rel_permease1"/>
</dbReference>
<accession>A0A2T0FF93</accession>
<feature type="transmembrane region" description="Helical" evidence="6">
    <location>
        <begin position="229"/>
        <end position="247"/>
    </location>
</feature>
<evidence type="ECO:0000256" key="3">
    <source>
        <dbReference type="ARBA" id="ARBA00022692"/>
    </source>
</evidence>
<feature type="transmembrane region" description="Helical" evidence="6">
    <location>
        <begin position="320"/>
        <end position="343"/>
    </location>
</feature>
<evidence type="ECO:0000256" key="5">
    <source>
        <dbReference type="ARBA" id="ARBA00023136"/>
    </source>
</evidence>
<keyword evidence="5 6" id="KW-0472">Membrane</keyword>
<feature type="transmembrane region" description="Helical" evidence="6">
    <location>
        <begin position="396"/>
        <end position="419"/>
    </location>
</feature>
<dbReference type="PIRSF" id="PIRSF006060">
    <property type="entry name" value="AA_transporter"/>
    <property type="match status" value="1"/>
</dbReference>
<dbReference type="PANTHER" id="PTHR45649">
    <property type="entry name" value="AMINO-ACID PERMEASE BAT1"/>
    <property type="match status" value="1"/>
</dbReference>
<feature type="transmembrane region" description="Helical" evidence="6">
    <location>
        <begin position="440"/>
        <end position="459"/>
    </location>
</feature>
<protein>
    <submittedName>
        <fullName evidence="7">GABA-specific permease</fullName>
    </submittedName>
</protein>
<organism evidence="7 8">
    <name type="scientific">Wickerhamiella sorbophila</name>
    <dbReference type="NCBI Taxonomy" id="45607"/>
    <lineage>
        <taxon>Eukaryota</taxon>
        <taxon>Fungi</taxon>
        <taxon>Dikarya</taxon>
        <taxon>Ascomycota</taxon>
        <taxon>Saccharomycotina</taxon>
        <taxon>Dipodascomycetes</taxon>
        <taxon>Dipodascales</taxon>
        <taxon>Trichomonascaceae</taxon>
        <taxon>Wickerhamiella</taxon>
    </lineage>
</organism>
<reference evidence="7 8" key="1">
    <citation type="submission" date="2017-04" db="EMBL/GenBank/DDBJ databases">
        <title>Genome sequencing of [Candida] sorbophila.</title>
        <authorList>
            <person name="Ahn J.O."/>
        </authorList>
    </citation>
    <scope>NUCLEOTIDE SEQUENCE [LARGE SCALE GENOMIC DNA]</scope>
    <source>
        <strain evidence="7 8">DS02</strain>
    </source>
</reference>
<evidence type="ECO:0000256" key="4">
    <source>
        <dbReference type="ARBA" id="ARBA00022989"/>
    </source>
</evidence>
<dbReference type="Gene3D" id="1.20.1740.10">
    <property type="entry name" value="Amino acid/polyamine transporter I"/>
    <property type="match status" value="1"/>
</dbReference>
<evidence type="ECO:0000256" key="2">
    <source>
        <dbReference type="ARBA" id="ARBA00022448"/>
    </source>
</evidence>
<evidence type="ECO:0000313" key="8">
    <source>
        <dbReference type="Proteomes" id="UP000238350"/>
    </source>
</evidence>
<sequence>MSEYNVNGEPGVTNDDELLMNMGYEPELAREFSPLQIFGVSFSIMSLVPSIASVLSYSLLAGGIGMTWGWFIPVFFIFCIGLNLSEFASAMPTAGGLYWWTHKFAPKKIAAPMSFLCGYTNTLGLIASLGSINYGFANQLLACAQMGVDGYSPTDSHRYGVFAAAIVTQAVVSLLPSRYLSQIQTFTIVLNMAVIFILVIALPIGVKNQGRSLNSGSFVFGNTTNGTDWPFGWSFFLSWLAAIWCVSSHDSCIHMSEEASNAPVAVPFGILLSIGLCWVLGFLVMAILAAVINPDFQAVLNTPTGNPLAQIIQDALGSRWAIGLMAVFTVIQWCMGLSSVMSASRQTWAFARDDCLPFSGWTKKVTRSLPINAILFACGFSLLIGLLILVNETAASAIFSLAISALQLSWAMPIFFRVLNYDPDAFVPGPFFMGHTLSKISGWISVIYSLFCICALSMFPTVADPDASEMNYTVVISVFVWAGSLIYYYFWAYKWYDGPKLSVNMPVDAEVLSGIEKNGENGGHLVHLVSKDPDAHQNGISNVNSSVDHESVVYRNKLSDGDDHSVLSFT</sequence>
<evidence type="ECO:0000313" key="7">
    <source>
        <dbReference type="EMBL" id="PRT53658.1"/>
    </source>
</evidence>
<feature type="transmembrane region" description="Helical" evidence="6">
    <location>
        <begin position="471"/>
        <end position="490"/>
    </location>
</feature>
<dbReference type="RefSeq" id="XP_024663604.1">
    <property type="nucleotide sequence ID" value="XM_024807836.1"/>
</dbReference>
<name>A0A2T0FF93_9ASCO</name>
<keyword evidence="8" id="KW-1185">Reference proteome</keyword>
<proteinExistence type="predicted"/>
<dbReference type="EMBL" id="NDIQ01000001">
    <property type="protein sequence ID" value="PRT53658.1"/>
    <property type="molecule type" value="Genomic_DNA"/>
</dbReference>
<evidence type="ECO:0000256" key="1">
    <source>
        <dbReference type="ARBA" id="ARBA00004141"/>
    </source>
</evidence>
<dbReference type="Pfam" id="PF13520">
    <property type="entry name" value="AA_permease_2"/>
    <property type="match status" value="1"/>
</dbReference>
<feature type="transmembrane region" description="Helical" evidence="6">
    <location>
        <begin position="37"/>
        <end position="58"/>
    </location>
</feature>
<dbReference type="STRING" id="45607.A0A2T0FF93"/>
<comment type="subcellular location">
    <subcellularLocation>
        <location evidence="1">Membrane</location>
        <topology evidence="1">Multi-pass membrane protein</topology>
    </subcellularLocation>
</comment>
<dbReference type="AlphaFoldDB" id="A0A2T0FF93"/>
<evidence type="ECO:0000256" key="6">
    <source>
        <dbReference type="SAM" id="Phobius"/>
    </source>
</evidence>
<gene>
    <name evidence="7" type="ORF">B9G98_01278</name>
</gene>
<feature type="transmembrane region" description="Helical" evidence="6">
    <location>
        <begin position="268"/>
        <end position="292"/>
    </location>
</feature>
<dbReference type="OrthoDB" id="4476201at2759"/>
<dbReference type="Proteomes" id="UP000238350">
    <property type="component" value="Unassembled WGS sequence"/>
</dbReference>
<feature type="transmembrane region" description="Helical" evidence="6">
    <location>
        <begin position="113"/>
        <end position="136"/>
    </location>
</feature>
<dbReference type="GO" id="GO:0022857">
    <property type="term" value="F:transmembrane transporter activity"/>
    <property type="evidence" value="ECO:0007669"/>
    <property type="project" value="InterPro"/>
</dbReference>
<keyword evidence="3 6" id="KW-0812">Transmembrane</keyword>
<keyword evidence="4 6" id="KW-1133">Transmembrane helix</keyword>
<feature type="transmembrane region" description="Helical" evidence="6">
    <location>
        <begin position="369"/>
        <end position="390"/>
    </location>
</feature>
<dbReference type="GO" id="GO:0016020">
    <property type="term" value="C:membrane"/>
    <property type="evidence" value="ECO:0007669"/>
    <property type="project" value="UniProtKB-SubCell"/>
</dbReference>
<feature type="transmembrane region" description="Helical" evidence="6">
    <location>
        <begin position="70"/>
        <end position="101"/>
    </location>
</feature>